<dbReference type="InterPro" id="IPR010598">
    <property type="entry name" value="C5-epim_C"/>
</dbReference>
<dbReference type="Pfam" id="PF06662">
    <property type="entry name" value="C5-epim_C"/>
    <property type="match status" value="1"/>
</dbReference>
<keyword evidence="1" id="KW-0732">Signal</keyword>
<dbReference type="GO" id="GO:0005975">
    <property type="term" value="P:carbohydrate metabolic process"/>
    <property type="evidence" value="ECO:0007669"/>
    <property type="project" value="InterPro"/>
</dbReference>
<gene>
    <name evidence="4" type="ORF">SAMN05660865_00023</name>
</gene>
<evidence type="ECO:0000259" key="2">
    <source>
        <dbReference type="Pfam" id="PF06662"/>
    </source>
</evidence>
<dbReference type="Gene3D" id="1.50.10.20">
    <property type="match status" value="1"/>
</dbReference>
<reference evidence="5" key="1">
    <citation type="submission" date="2016-10" db="EMBL/GenBank/DDBJ databases">
        <authorList>
            <person name="Varghese N."/>
            <person name="Submissions S."/>
        </authorList>
    </citation>
    <scope>NUCLEOTIDE SEQUENCE [LARGE SCALE GENOMIC DNA]</scope>
    <source>
        <strain evidence="5">DSM 5463</strain>
    </source>
</reference>
<keyword evidence="5" id="KW-1185">Reference proteome</keyword>
<dbReference type="InterPro" id="IPR032812">
    <property type="entry name" value="SbsA_Ig"/>
</dbReference>
<sequence>MKRFLAFLIIMLCFTQDVFAGREYLLKYAYPKDVKTKSIYDLLGKGKNYKNAKSRNTRILSSIKDKVPPKVVYTYPSNEANNVDLNVSIRIKFSENIRKGVNFSKIYLKRGNEGERFSIALSKNEVVLKASLKPDSVYTVYIPKEAFLDYSNNKFLGYSFSFKTKQLIAKTYLNSPFSLIMPNVDFSDKDFNYDSGGEYLFFDYIKRIKNLNYVKMEGIPFVYEGNQKKFNPLLCAEYGLQEFTFYKNGDLEAFKGAKSAADYLILHQQKDGSFINDFNYKEGNIEMKEKWKSDLTQGMAISLFIRLYKETLDEKYLNAAKLSLKPLLNKSVYDMFDRNSKYTLSSHMFVLFGLYDLSFYSPEALLKFNEGVETLKKILPDMFENEKFYEDIQIAQIKALNSILEDPYFEEFLVDVELLDVE</sequence>
<evidence type="ECO:0000256" key="1">
    <source>
        <dbReference type="ARBA" id="ARBA00022729"/>
    </source>
</evidence>
<feature type="domain" description="D-glucuronyl C5-epimerase C-terminal" evidence="2">
    <location>
        <begin position="270"/>
        <end position="380"/>
    </location>
</feature>
<protein>
    <submittedName>
        <fullName evidence="4">Ig-like domain-containing protein</fullName>
    </submittedName>
</protein>
<evidence type="ECO:0000313" key="5">
    <source>
        <dbReference type="Proteomes" id="UP000242850"/>
    </source>
</evidence>
<evidence type="ECO:0000313" key="4">
    <source>
        <dbReference type="EMBL" id="SEF38579.1"/>
    </source>
</evidence>
<proteinExistence type="predicted"/>
<dbReference type="Proteomes" id="UP000242850">
    <property type="component" value="Unassembled WGS sequence"/>
</dbReference>
<feature type="domain" description="SbsA Ig-like" evidence="3">
    <location>
        <begin position="65"/>
        <end position="164"/>
    </location>
</feature>
<dbReference type="OrthoDB" id="7888928at2"/>
<evidence type="ECO:0000259" key="3">
    <source>
        <dbReference type="Pfam" id="PF13205"/>
    </source>
</evidence>
<dbReference type="EMBL" id="FNUK01000001">
    <property type="protein sequence ID" value="SEF38579.1"/>
    <property type="molecule type" value="Genomic_DNA"/>
</dbReference>
<organism evidence="4 5">
    <name type="scientific">Caloramator fervidus</name>
    <dbReference type="NCBI Taxonomy" id="29344"/>
    <lineage>
        <taxon>Bacteria</taxon>
        <taxon>Bacillati</taxon>
        <taxon>Bacillota</taxon>
        <taxon>Clostridia</taxon>
        <taxon>Eubacteriales</taxon>
        <taxon>Clostridiaceae</taxon>
        <taxon>Caloramator</taxon>
    </lineage>
</organism>
<dbReference type="SUPFAM" id="SSF48208">
    <property type="entry name" value="Six-hairpin glycosidases"/>
    <property type="match status" value="1"/>
</dbReference>
<dbReference type="RefSeq" id="WP_103895059.1">
    <property type="nucleotide sequence ID" value="NZ_FNUK01000001.1"/>
</dbReference>
<dbReference type="Pfam" id="PF13205">
    <property type="entry name" value="Big_5"/>
    <property type="match status" value="1"/>
</dbReference>
<name>A0A1H5RJN6_9CLOT</name>
<accession>A0A1H5RJN6</accession>
<dbReference type="AlphaFoldDB" id="A0A1H5RJN6"/>
<dbReference type="InterPro" id="IPR008928">
    <property type="entry name" value="6-hairpin_glycosidase_sf"/>
</dbReference>